<organism evidence="1 2">
    <name type="scientific">Lentinula aff. lateritia</name>
    <dbReference type="NCBI Taxonomy" id="2804960"/>
    <lineage>
        <taxon>Eukaryota</taxon>
        <taxon>Fungi</taxon>
        <taxon>Dikarya</taxon>
        <taxon>Basidiomycota</taxon>
        <taxon>Agaricomycotina</taxon>
        <taxon>Agaricomycetes</taxon>
        <taxon>Agaricomycetidae</taxon>
        <taxon>Agaricales</taxon>
        <taxon>Marasmiineae</taxon>
        <taxon>Omphalotaceae</taxon>
        <taxon>Lentinula</taxon>
    </lineage>
</organism>
<accession>A0ACC1U495</accession>
<keyword evidence="2" id="KW-1185">Reference proteome</keyword>
<comment type="caution">
    <text evidence="1">The sequence shown here is derived from an EMBL/GenBank/DDBJ whole genome shotgun (WGS) entry which is preliminary data.</text>
</comment>
<protein>
    <submittedName>
        <fullName evidence="1">Uncharacterized protein</fullName>
    </submittedName>
</protein>
<dbReference type="Proteomes" id="UP001163835">
    <property type="component" value="Unassembled WGS sequence"/>
</dbReference>
<proteinExistence type="predicted"/>
<reference evidence="1" key="1">
    <citation type="submission" date="2022-09" db="EMBL/GenBank/DDBJ databases">
        <title>A Global Phylogenomic Analysis of the Shiitake Genus Lentinula.</title>
        <authorList>
            <consortium name="DOE Joint Genome Institute"/>
            <person name="Sierra-Patev S."/>
            <person name="Min B."/>
            <person name="Naranjo-Ortiz M."/>
            <person name="Looney B."/>
            <person name="Konkel Z."/>
            <person name="Slot J.C."/>
            <person name="Sakamoto Y."/>
            <person name="Steenwyk J.L."/>
            <person name="Rokas A."/>
            <person name="Carro J."/>
            <person name="Camarero S."/>
            <person name="Ferreira P."/>
            <person name="Molpeceres G."/>
            <person name="Ruiz-Duenas F.J."/>
            <person name="Serrano A."/>
            <person name="Henrissat B."/>
            <person name="Drula E."/>
            <person name="Hughes K.W."/>
            <person name="Mata J.L."/>
            <person name="Ishikawa N.K."/>
            <person name="Vargas-Isla R."/>
            <person name="Ushijima S."/>
            <person name="Smith C.A."/>
            <person name="Ahrendt S."/>
            <person name="Andreopoulos W."/>
            <person name="He G."/>
            <person name="Labutti K."/>
            <person name="Lipzen A."/>
            <person name="Ng V."/>
            <person name="Riley R."/>
            <person name="Sandor L."/>
            <person name="Barry K."/>
            <person name="Martinez A.T."/>
            <person name="Xiao Y."/>
            <person name="Gibbons J.G."/>
            <person name="Terashima K."/>
            <person name="Grigoriev I.V."/>
            <person name="Hibbett D.S."/>
        </authorList>
    </citation>
    <scope>NUCLEOTIDE SEQUENCE</scope>
    <source>
        <strain evidence="1">TMI1499</strain>
    </source>
</reference>
<gene>
    <name evidence="1" type="ORF">F5876DRAFT_39420</name>
</gene>
<sequence length="203" mass="23006">MGNVASKAPKTARKLPKRTEPPTWTGYNYNSTNPQQQSSGAVHKRPLAGEKKDEAIEVDSRDPQFMSNLSRLGVVKVDHHMKAMRPHQRSRDMIESRRQSEQEAASMHPSRNHVQASTLSYLLDKSKSNASRRELTELADKYGVDIEKIESLSRHITSPSINSNSVVRKVRNQDGEEELSVMVSQYSWKFNATTHQASCRRFG</sequence>
<evidence type="ECO:0000313" key="1">
    <source>
        <dbReference type="EMBL" id="KAJ3811529.1"/>
    </source>
</evidence>
<name>A0ACC1U495_9AGAR</name>
<evidence type="ECO:0000313" key="2">
    <source>
        <dbReference type="Proteomes" id="UP001163835"/>
    </source>
</evidence>
<dbReference type="EMBL" id="MU795055">
    <property type="protein sequence ID" value="KAJ3811529.1"/>
    <property type="molecule type" value="Genomic_DNA"/>
</dbReference>